<dbReference type="Pfam" id="PF11258">
    <property type="entry name" value="DUF3048"/>
    <property type="match status" value="1"/>
</dbReference>
<name>A0A2H0RMB1_9BACT</name>
<evidence type="ECO:0008006" key="6">
    <source>
        <dbReference type="Google" id="ProtNLM"/>
    </source>
</evidence>
<dbReference type="Pfam" id="PF17479">
    <property type="entry name" value="DUF3048_C"/>
    <property type="match status" value="1"/>
</dbReference>
<gene>
    <name evidence="4" type="ORF">COV06_02380</name>
</gene>
<dbReference type="SUPFAM" id="SSF159774">
    <property type="entry name" value="YerB-like"/>
    <property type="match status" value="1"/>
</dbReference>
<dbReference type="AlphaFoldDB" id="A0A2H0RMB1"/>
<dbReference type="Gene3D" id="3.50.90.10">
    <property type="entry name" value="YerB-like"/>
    <property type="match status" value="1"/>
</dbReference>
<evidence type="ECO:0000256" key="1">
    <source>
        <dbReference type="SAM" id="Phobius"/>
    </source>
</evidence>
<dbReference type="InterPro" id="IPR035328">
    <property type="entry name" value="DUF3048_C"/>
</dbReference>
<evidence type="ECO:0000259" key="2">
    <source>
        <dbReference type="Pfam" id="PF11258"/>
    </source>
</evidence>
<sequence>MSKRLQKKHDIRETWFSRMTTGTDGAQKQAPFFLLLSIAVLAMVGLGIALRKPQAPMIPEPEVPPMEAGYQGPRNALTGEPTSEDVRPAVIAVMVENPVDVRPQSGVNRAFMVFEAPVEGNITRWMVLFGADVEIKEVGPVRSARPYYVEWALGWDALYAHVGGSPEALDLIHAQGVHDLDEFFWGSTFWRSQRTGAPHNVFTESVRLTAAWDKIVTDVVVYGDRLFKDNLAVEERVAAQTVHVDFSHSQYDVYWEYQPESNDYLRRQTGLVSKMRDGSPLIANNVAVMFTDVETIDEKGRKRIRTIGEGDATVVQDGVLIEATWEKTSRDAMLRFYRKDGEEITWNPGVTWVEVLPIGHTVEEL</sequence>
<dbReference type="EMBL" id="PCYM01000004">
    <property type="protein sequence ID" value="PIR47638.1"/>
    <property type="molecule type" value="Genomic_DNA"/>
</dbReference>
<dbReference type="Proteomes" id="UP000230084">
    <property type="component" value="Unassembled WGS sequence"/>
</dbReference>
<feature type="domain" description="DUF3048" evidence="2">
    <location>
        <begin position="77"/>
        <end position="213"/>
    </location>
</feature>
<protein>
    <recommendedName>
        <fullName evidence="6">DUF3048 domain-containing protein</fullName>
    </recommendedName>
</protein>
<dbReference type="InterPro" id="IPR021416">
    <property type="entry name" value="DUF3048_N"/>
</dbReference>
<evidence type="ECO:0000313" key="4">
    <source>
        <dbReference type="EMBL" id="PIR47638.1"/>
    </source>
</evidence>
<reference evidence="4 5" key="1">
    <citation type="submission" date="2017-09" db="EMBL/GenBank/DDBJ databases">
        <title>Depth-based differentiation of microbial function through sediment-hosted aquifers and enrichment of novel symbionts in the deep terrestrial subsurface.</title>
        <authorList>
            <person name="Probst A.J."/>
            <person name="Ladd B."/>
            <person name="Jarett J.K."/>
            <person name="Geller-Mcgrath D.E."/>
            <person name="Sieber C.M."/>
            <person name="Emerson J.B."/>
            <person name="Anantharaman K."/>
            <person name="Thomas B.C."/>
            <person name="Malmstrom R."/>
            <person name="Stieglmeier M."/>
            <person name="Klingl A."/>
            <person name="Woyke T."/>
            <person name="Ryan C.M."/>
            <person name="Banfield J.F."/>
        </authorList>
    </citation>
    <scope>NUCLEOTIDE SEQUENCE [LARGE SCALE GENOMIC DNA]</scope>
    <source>
        <strain evidence="4">CG10_big_fil_rev_8_21_14_0_10_50_16</strain>
    </source>
</reference>
<keyword evidence="1" id="KW-0472">Membrane</keyword>
<evidence type="ECO:0000259" key="3">
    <source>
        <dbReference type="Pfam" id="PF17479"/>
    </source>
</evidence>
<feature type="transmembrane region" description="Helical" evidence="1">
    <location>
        <begin position="32"/>
        <end position="50"/>
    </location>
</feature>
<comment type="caution">
    <text evidence="4">The sequence shown here is derived from an EMBL/GenBank/DDBJ whole genome shotgun (WGS) entry which is preliminary data.</text>
</comment>
<keyword evidence="1" id="KW-1133">Transmembrane helix</keyword>
<evidence type="ECO:0000313" key="5">
    <source>
        <dbReference type="Proteomes" id="UP000230084"/>
    </source>
</evidence>
<dbReference type="InterPro" id="IPR023158">
    <property type="entry name" value="YerB-like_sf"/>
</dbReference>
<proteinExistence type="predicted"/>
<feature type="domain" description="DUF3048" evidence="3">
    <location>
        <begin position="242"/>
        <end position="353"/>
    </location>
</feature>
<keyword evidence="1" id="KW-0812">Transmembrane</keyword>
<organism evidence="4 5">
    <name type="scientific">Candidatus Uhrbacteria bacterium CG10_big_fil_rev_8_21_14_0_10_50_16</name>
    <dbReference type="NCBI Taxonomy" id="1975039"/>
    <lineage>
        <taxon>Bacteria</taxon>
        <taxon>Candidatus Uhriibacteriota</taxon>
    </lineage>
</organism>
<accession>A0A2H0RMB1</accession>